<dbReference type="AlphaFoldDB" id="A0A9Q1ZFD6"/>
<evidence type="ECO:0000256" key="9">
    <source>
        <dbReference type="SAM" id="Phobius"/>
    </source>
</evidence>
<dbReference type="Pfam" id="PF00512">
    <property type="entry name" value="HisKA"/>
    <property type="match status" value="1"/>
</dbReference>
<evidence type="ECO:0000313" key="12">
    <source>
        <dbReference type="EMBL" id="KOA89851.1"/>
    </source>
</evidence>
<keyword evidence="8 9" id="KW-0472">Membrane</keyword>
<dbReference type="Gene3D" id="1.10.287.130">
    <property type="match status" value="1"/>
</dbReference>
<dbReference type="CDD" id="cd06225">
    <property type="entry name" value="HAMP"/>
    <property type="match status" value="1"/>
</dbReference>
<dbReference type="Gene3D" id="6.10.340.10">
    <property type="match status" value="1"/>
</dbReference>
<evidence type="ECO:0000256" key="6">
    <source>
        <dbReference type="ARBA" id="ARBA00022777"/>
    </source>
</evidence>
<keyword evidence="6" id="KW-0418">Kinase</keyword>
<dbReference type="InterPro" id="IPR003594">
    <property type="entry name" value="HATPase_dom"/>
</dbReference>
<keyword evidence="9" id="KW-0812">Transmembrane</keyword>
<feature type="transmembrane region" description="Helical" evidence="9">
    <location>
        <begin position="6"/>
        <end position="28"/>
    </location>
</feature>
<evidence type="ECO:0000259" key="11">
    <source>
        <dbReference type="PROSITE" id="PS50885"/>
    </source>
</evidence>
<dbReference type="CDD" id="cd00082">
    <property type="entry name" value="HisKA"/>
    <property type="match status" value="1"/>
</dbReference>
<feature type="transmembrane region" description="Helical" evidence="9">
    <location>
        <begin position="145"/>
        <end position="170"/>
    </location>
</feature>
<dbReference type="InterPro" id="IPR050351">
    <property type="entry name" value="BphY/WalK/GraS-like"/>
</dbReference>
<dbReference type="EC" id="2.7.13.3" evidence="3"/>
<reference evidence="12 13" key="1">
    <citation type="submission" date="2015-07" db="EMBL/GenBank/DDBJ databases">
        <title>Draft genome sequences of 17 French Clostridium botulinum group III.</title>
        <authorList>
            <person name="Woudstra C."/>
            <person name="Le Marechal C."/>
            <person name="Souillard R."/>
            <person name="Bayon-Auboyer M.-H."/>
            <person name="Dessouter D."/>
            <person name="Fach P."/>
        </authorList>
    </citation>
    <scope>NUCLEOTIDE SEQUENCE [LARGE SCALE GENOMIC DNA]</scope>
    <source>
        <strain evidence="12 13">12LNRI-CD</strain>
    </source>
</reference>
<dbReference type="PROSITE" id="PS50885">
    <property type="entry name" value="HAMP"/>
    <property type="match status" value="1"/>
</dbReference>
<evidence type="ECO:0000259" key="10">
    <source>
        <dbReference type="PROSITE" id="PS50109"/>
    </source>
</evidence>
<feature type="domain" description="HAMP" evidence="11">
    <location>
        <begin position="176"/>
        <end position="228"/>
    </location>
</feature>
<dbReference type="SMART" id="SM00304">
    <property type="entry name" value="HAMP"/>
    <property type="match status" value="1"/>
</dbReference>
<organism evidence="12 13">
    <name type="scientific">Clostridium botulinum</name>
    <dbReference type="NCBI Taxonomy" id="1491"/>
    <lineage>
        <taxon>Bacteria</taxon>
        <taxon>Bacillati</taxon>
        <taxon>Bacillota</taxon>
        <taxon>Clostridia</taxon>
        <taxon>Eubacteriales</taxon>
        <taxon>Clostridiaceae</taxon>
        <taxon>Clostridium</taxon>
    </lineage>
</organism>
<dbReference type="GO" id="GO:0004721">
    <property type="term" value="F:phosphoprotein phosphatase activity"/>
    <property type="evidence" value="ECO:0007669"/>
    <property type="project" value="TreeGrafter"/>
</dbReference>
<keyword evidence="5" id="KW-0808">Transferase</keyword>
<dbReference type="PANTHER" id="PTHR45453">
    <property type="entry name" value="PHOSPHATE REGULON SENSOR PROTEIN PHOR"/>
    <property type="match status" value="1"/>
</dbReference>
<feature type="domain" description="Histidine kinase" evidence="10">
    <location>
        <begin position="236"/>
        <end position="450"/>
    </location>
</feature>
<dbReference type="InterPro" id="IPR003660">
    <property type="entry name" value="HAMP_dom"/>
</dbReference>
<comment type="subcellular location">
    <subcellularLocation>
        <location evidence="2">Membrane</location>
    </subcellularLocation>
</comment>
<proteinExistence type="predicted"/>
<dbReference type="GO" id="GO:0016036">
    <property type="term" value="P:cellular response to phosphate starvation"/>
    <property type="evidence" value="ECO:0007669"/>
    <property type="project" value="TreeGrafter"/>
</dbReference>
<name>A0A9Q1ZFD6_CLOBO</name>
<dbReference type="PRINTS" id="PR00344">
    <property type="entry name" value="BCTRLSENSOR"/>
</dbReference>
<dbReference type="Pfam" id="PF00672">
    <property type="entry name" value="HAMP"/>
    <property type="match status" value="1"/>
</dbReference>
<dbReference type="FunFam" id="3.30.565.10:FF:000006">
    <property type="entry name" value="Sensor histidine kinase WalK"/>
    <property type="match status" value="1"/>
</dbReference>
<keyword evidence="4" id="KW-0597">Phosphoprotein</keyword>
<evidence type="ECO:0000256" key="4">
    <source>
        <dbReference type="ARBA" id="ARBA00022553"/>
    </source>
</evidence>
<dbReference type="SUPFAM" id="SSF55874">
    <property type="entry name" value="ATPase domain of HSP90 chaperone/DNA topoisomerase II/histidine kinase"/>
    <property type="match status" value="1"/>
</dbReference>
<dbReference type="Proteomes" id="UP000037540">
    <property type="component" value="Unassembled WGS sequence"/>
</dbReference>
<dbReference type="SMART" id="SM00388">
    <property type="entry name" value="HisKA"/>
    <property type="match status" value="1"/>
</dbReference>
<evidence type="ECO:0000256" key="8">
    <source>
        <dbReference type="ARBA" id="ARBA00023136"/>
    </source>
</evidence>
<accession>A0A9Q1ZFD6</accession>
<dbReference type="GO" id="GO:0005886">
    <property type="term" value="C:plasma membrane"/>
    <property type="evidence" value="ECO:0007669"/>
    <property type="project" value="TreeGrafter"/>
</dbReference>
<evidence type="ECO:0000313" key="13">
    <source>
        <dbReference type="Proteomes" id="UP000037540"/>
    </source>
</evidence>
<comment type="caution">
    <text evidence="12">The sequence shown here is derived from an EMBL/GenBank/DDBJ whole genome shotgun (WGS) entry which is preliminary data.</text>
</comment>
<evidence type="ECO:0000256" key="3">
    <source>
        <dbReference type="ARBA" id="ARBA00012438"/>
    </source>
</evidence>
<dbReference type="CDD" id="cd00075">
    <property type="entry name" value="HATPase"/>
    <property type="match status" value="1"/>
</dbReference>
<dbReference type="InterPro" id="IPR004358">
    <property type="entry name" value="Sig_transdc_His_kin-like_C"/>
</dbReference>
<dbReference type="EMBL" id="LGVR01000009">
    <property type="protein sequence ID" value="KOA89851.1"/>
    <property type="molecule type" value="Genomic_DNA"/>
</dbReference>
<protein>
    <recommendedName>
        <fullName evidence="3">histidine kinase</fullName>
        <ecNumber evidence="3">2.7.13.3</ecNumber>
    </recommendedName>
</protein>
<dbReference type="PANTHER" id="PTHR45453:SF1">
    <property type="entry name" value="PHOSPHATE REGULON SENSOR PROTEIN PHOR"/>
    <property type="match status" value="1"/>
</dbReference>
<dbReference type="SMART" id="SM00387">
    <property type="entry name" value="HATPase_c"/>
    <property type="match status" value="1"/>
</dbReference>
<gene>
    <name evidence="12" type="ORF">ADU74_02790</name>
</gene>
<keyword evidence="9" id="KW-1133">Transmembrane helix</keyword>
<dbReference type="GO" id="GO:0000155">
    <property type="term" value="F:phosphorelay sensor kinase activity"/>
    <property type="evidence" value="ECO:0007669"/>
    <property type="project" value="InterPro"/>
</dbReference>
<dbReference type="InterPro" id="IPR003661">
    <property type="entry name" value="HisK_dim/P_dom"/>
</dbReference>
<dbReference type="InterPro" id="IPR005467">
    <property type="entry name" value="His_kinase_dom"/>
</dbReference>
<sequence>MKTKIMIAIVSTLILSIILIIPVHILIVNYQHEDNIKKNLNFNNNLTQKLIEDNAIKNLDEYFKAFTKSDIRITLLDNNYKLVKDSNANLEEKDECNFRKDIVDSYTRETLYSIRYSDLLKDSIIYCATKCNAGYIISSMPIGKVVGFGIGCLKYYLIVLMLAFVVALIFSSKLANIIVKPIKDLKFITSRIARGDLDRRVDIKSNDELGELSKTFNDMADKLQNTLNIKSQFVANVSHELKTPLTSIKGFAETLRYVENNSTRDRFLGIIDDEVERLTRLINDILILSDIECNKYLKKSEDIDVVACIKDIYNLMKNYSEKKNIHVNMVVYESPIICGDKDKFKEMIINIVDNAIKYSENGDQVFIGVKTEENQCVIWVEDTGVGIEKEHIPRLFERFYRVDKARSRNNGGTGLGLAIVKHIVLNFNGKIYVRSKFNQGTKFTIKIPLK</sequence>
<evidence type="ECO:0000256" key="7">
    <source>
        <dbReference type="ARBA" id="ARBA00023012"/>
    </source>
</evidence>
<dbReference type="Gene3D" id="3.30.565.10">
    <property type="entry name" value="Histidine kinase-like ATPase, C-terminal domain"/>
    <property type="match status" value="1"/>
</dbReference>
<evidence type="ECO:0000256" key="5">
    <source>
        <dbReference type="ARBA" id="ARBA00022679"/>
    </source>
</evidence>
<dbReference type="FunFam" id="1.10.287.130:FF:000001">
    <property type="entry name" value="Two-component sensor histidine kinase"/>
    <property type="match status" value="1"/>
</dbReference>
<dbReference type="SUPFAM" id="SSF47384">
    <property type="entry name" value="Homodimeric domain of signal transducing histidine kinase"/>
    <property type="match status" value="1"/>
</dbReference>
<evidence type="ECO:0000256" key="1">
    <source>
        <dbReference type="ARBA" id="ARBA00000085"/>
    </source>
</evidence>
<dbReference type="SUPFAM" id="SSF158472">
    <property type="entry name" value="HAMP domain-like"/>
    <property type="match status" value="1"/>
</dbReference>
<comment type="catalytic activity">
    <reaction evidence="1">
        <text>ATP + protein L-histidine = ADP + protein N-phospho-L-histidine.</text>
        <dbReference type="EC" id="2.7.13.3"/>
    </reaction>
</comment>
<evidence type="ECO:0000256" key="2">
    <source>
        <dbReference type="ARBA" id="ARBA00004370"/>
    </source>
</evidence>
<dbReference type="InterPro" id="IPR036890">
    <property type="entry name" value="HATPase_C_sf"/>
</dbReference>
<dbReference type="PROSITE" id="PS50109">
    <property type="entry name" value="HIS_KIN"/>
    <property type="match status" value="1"/>
</dbReference>
<dbReference type="Pfam" id="PF02518">
    <property type="entry name" value="HATPase_c"/>
    <property type="match status" value="1"/>
</dbReference>
<dbReference type="InterPro" id="IPR036097">
    <property type="entry name" value="HisK_dim/P_sf"/>
</dbReference>
<keyword evidence="7" id="KW-0902">Two-component regulatory system</keyword>